<name>A0A5C3DV59_9BASI</name>
<sequence>MRTTPALALVAAFLATSVIAAPQGGIGHAPNKLHRRGGGACKVGGHHHGHHKHGADKTSTAGDAIEPSPAPAVDGAPAPVPVPAPADDFGAPADGAPTPAPGAEGATPGGNGPAPASGAETPIPGGNTPAPVPAPAIPGQGDAPVPASAGQGDTPGSLPTDKKMRKKKHKGKKCAMTPKGQGQGQGQGQIPGQNQPDQSPIGDGAQGGGTPTPGADGDQGSQGSDMPAIDGAPDQQIGGNPPTDDGSVREGYGDEGAGYQPPNTQLGSGSQGDGNTTPGGGAPGQGSGAQPGNNPSGSADQPGNSGADGQEQQDYSPNIPPNQSGKDDATKQDKDHKGVYCTGTQGSTTLPTNGKVKHQWFDPGLIHHGPGTQFGGGDFWQGGACMFNDMPHHNLPSVAMDQSFFQDGLACGTCVEIASTSASLFSNSAKWSVEPPKKGTLPPGKKTIAIVSDLCPGVDQCWSGLDMHPDAWNSVTNGADGSKLPINWKFVNCKEAFEKSGSGINLLQVHWRDGANPGFFQVQIRGNYEAVVRVEMKWGSHGWAEATHVDNSWWKWESQQPFGFDTNKDKVTFRITDWQGQTITSEKPTLMNHDLFFKNNFDRVESYEA</sequence>
<feature type="compositionally biased region" description="Polar residues" evidence="2">
    <location>
        <begin position="342"/>
        <end position="352"/>
    </location>
</feature>
<feature type="compositionally biased region" description="Polar residues" evidence="2">
    <location>
        <begin position="295"/>
        <end position="304"/>
    </location>
</feature>
<evidence type="ECO:0000259" key="4">
    <source>
        <dbReference type="PROSITE" id="PS50842"/>
    </source>
</evidence>
<accession>A0A5C3DV59</accession>
<proteinExistence type="predicted"/>
<keyword evidence="1 3" id="KW-0732">Signal</keyword>
<feature type="compositionally biased region" description="Low complexity" evidence="2">
    <location>
        <begin position="212"/>
        <end position="225"/>
    </location>
</feature>
<feature type="compositionally biased region" description="Gly residues" evidence="2">
    <location>
        <begin position="269"/>
        <end position="289"/>
    </location>
</feature>
<feature type="chain" id="PRO_5023029353" description="Expansin-like EG45 domain-containing protein" evidence="3">
    <location>
        <begin position="21"/>
        <end position="609"/>
    </location>
</feature>
<reference evidence="5 6" key="1">
    <citation type="submission" date="2018-03" db="EMBL/GenBank/DDBJ databases">
        <authorList>
            <person name="Guldener U."/>
        </authorList>
    </citation>
    <scope>NUCLEOTIDE SEQUENCE [LARGE SCALE GENOMIC DNA]</scope>
    <source>
        <strain evidence="5 6">NBRC100155</strain>
    </source>
</reference>
<dbReference type="Gene3D" id="2.40.40.10">
    <property type="entry name" value="RlpA-like domain"/>
    <property type="match status" value="1"/>
</dbReference>
<feature type="domain" description="Expansin-like EG45" evidence="4">
    <location>
        <begin position="382"/>
        <end position="498"/>
    </location>
</feature>
<feature type="compositionally biased region" description="Low complexity" evidence="2">
    <location>
        <begin position="85"/>
        <end position="106"/>
    </location>
</feature>
<gene>
    <name evidence="5" type="ORF">UTRI_00981</name>
</gene>
<dbReference type="InterPro" id="IPR007112">
    <property type="entry name" value="Expansin/allergen_DPBB_dom"/>
</dbReference>
<dbReference type="PANTHER" id="PTHR31836:SF24">
    <property type="entry name" value="RLPA-LIKE PROTEIN DOUBLE-PSI BETA-BARREL DOMAIN-CONTAINING PROTEIN"/>
    <property type="match status" value="1"/>
</dbReference>
<keyword evidence="6" id="KW-1185">Reference proteome</keyword>
<feature type="compositionally biased region" description="Basic residues" evidence="2">
    <location>
        <begin position="44"/>
        <end position="54"/>
    </location>
</feature>
<evidence type="ECO:0000313" key="5">
    <source>
        <dbReference type="EMBL" id="SPO22303.1"/>
    </source>
</evidence>
<dbReference type="PANTHER" id="PTHR31836">
    <property type="match status" value="1"/>
</dbReference>
<evidence type="ECO:0000313" key="6">
    <source>
        <dbReference type="Proteomes" id="UP000324022"/>
    </source>
</evidence>
<protein>
    <recommendedName>
        <fullName evidence="4">Expansin-like EG45 domain-containing protein</fullName>
    </recommendedName>
</protein>
<dbReference type="Gene3D" id="2.60.40.760">
    <property type="entry name" value="Expansin, cellulose-binding-like domain"/>
    <property type="match status" value="1"/>
</dbReference>
<dbReference type="CDD" id="cd22271">
    <property type="entry name" value="DPBB_EXP_N-like"/>
    <property type="match status" value="1"/>
</dbReference>
<feature type="compositionally biased region" description="Polar residues" evidence="2">
    <location>
        <begin position="310"/>
        <end position="324"/>
    </location>
</feature>
<dbReference type="AlphaFoldDB" id="A0A5C3DV59"/>
<evidence type="ECO:0000256" key="3">
    <source>
        <dbReference type="SAM" id="SignalP"/>
    </source>
</evidence>
<dbReference type="OrthoDB" id="2555762at2759"/>
<dbReference type="InterPro" id="IPR051477">
    <property type="entry name" value="Expansin_CellWall"/>
</dbReference>
<feature type="region of interest" description="Disordered" evidence="2">
    <location>
        <begin position="29"/>
        <end position="354"/>
    </location>
</feature>
<dbReference type="InterPro" id="IPR036749">
    <property type="entry name" value="Expansin_CBD_sf"/>
</dbReference>
<dbReference type="InterPro" id="IPR036908">
    <property type="entry name" value="RlpA-like_sf"/>
</dbReference>
<dbReference type="Proteomes" id="UP000324022">
    <property type="component" value="Unassembled WGS sequence"/>
</dbReference>
<evidence type="ECO:0000256" key="2">
    <source>
        <dbReference type="SAM" id="MobiDB-lite"/>
    </source>
</evidence>
<evidence type="ECO:0000256" key="1">
    <source>
        <dbReference type="ARBA" id="ARBA00022729"/>
    </source>
</evidence>
<dbReference type="PROSITE" id="PS50842">
    <property type="entry name" value="EXPANSIN_EG45"/>
    <property type="match status" value="1"/>
</dbReference>
<organism evidence="5 6">
    <name type="scientific">Ustilago trichophora</name>
    <dbReference type="NCBI Taxonomy" id="86804"/>
    <lineage>
        <taxon>Eukaryota</taxon>
        <taxon>Fungi</taxon>
        <taxon>Dikarya</taxon>
        <taxon>Basidiomycota</taxon>
        <taxon>Ustilaginomycotina</taxon>
        <taxon>Ustilaginomycetes</taxon>
        <taxon>Ustilaginales</taxon>
        <taxon>Ustilaginaceae</taxon>
        <taxon>Ustilago</taxon>
    </lineage>
</organism>
<dbReference type="SUPFAM" id="SSF50685">
    <property type="entry name" value="Barwin-like endoglucanases"/>
    <property type="match status" value="1"/>
</dbReference>
<feature type="signal peptide" evidence="3">
    <location>
        <begin position="1"/>
        <end position="20"/>
    </location>
</feature>
<feature type="compositionally biased region" description="Basic and acidic residues" evidence="2">
    <location>
        <begin position="325"/>
        <end position="338"/>
    </location>
</feature>
<dbReference type="EMBL" id="OOIN01000004">
    <property type="protein sequence ID" value="SPO22303.1"/>
    <property type="molecule type" value="Genomic_DNA"/>
</dbReference>
<feature type="compositionally biased region" description="Basic residues" evidence="2">
    <location>
        <begin position="163"/>
        <end position="173"/>
    </location>
</feature>